<feature type="compositionally biased region" description="Basic and acidic residues" evidence="1">
    <location>
        <begin position="160"/>
        <end position="179"/>
    </location>
</feature>
<feature type="region of interest" description="Disordered" evidence="1">
    <location>
        <begin position="120"/>
        <end position="179"/>
    </location>
</feature>
<organism evidence="2 3">
    <name type="scientific">Hohenbuehelia grisea</name>
    <dbReference type="NCBI Taxonomy" id="104357"/>
    <lineage>
        <taxon>Eukaryota</taxon>
        <taxon>Fungi</taxon>
        <taxon>Dikarya</taxon>
        <taxon>Basidiomycota</taxon>
        <taxon>Agaricomycotina</taxon>
        <taxon>Agaricomycetes</taxon>
        <taxon>Agaricomycetidae</taxon>
        <taxon>Agaricales</taxon>
        <taxon>Pleurotineae</taxon>
        <taxon>Pleurotaceae</taxon>
        <taxon>Hohenbuehelia</taxon>
    </lineage>
</organism>
<evidence type="ECO:0000313" key="2">
    <source>
        <dbReference type="EMBL" id="KAL0952296.1"/>
    </source>
</evidence>
<name>A0ABR3J9R8_9AGAR</name>
<reference evidence="3" key="1">
    <citation type="submission" date="2024-06" db="EMBL/GenBank/DDBJ databases">
        <title>Multi-omics analyses provide insights into the biosynthesis of the anticancer antibiotic pleurotin in Hohenbuehelia grisea.</title>
        <authorList>
            <person name="Weaver J.A."/>
            <person name="Alberti F."/>
        </authorList>
    </citation>
    <scope>NUCLEOTIDE SEQUENCE [LARGE SCALE GENOMIC DNA]</scope>
    <source>
        <strain evidence="3">T-177</strain>
    </source>
</reference>
<protein>
    <submittedName>
        <fullName evidence="2">Uncharacterized protein</fullName>
    </submittedName>
</protein>
<dbReference type="EMBL" id="JASNQZ010000010">
    <property type="protein sequence ID" value="KAL0952296.1"/>
    <property type="molecule type" value="Genomic_DNA"/>
</dbReference>
<sequence length="179" mass="20303">MSPLRIQMRLRRILRGHNSPVLFIPTQRLVAVLSFAFNDLNRLHTLLSNNNGQRTTFRNSSLPRGKTRGPNCQFLTSPVRHCKIHQVLCQVHASSFHMKTEECNVCKGERLAKIRAEEEIERQKNEAARKEKKEAEEAAKAEAKAKAKAERAKANARARAAKEREKAREKAKKAEAKAA</sequence>
<feature type="compositionally biased region" description="Basic and acidic residues" evidence="1">
    <location>
        <begin position="120"/>
        <end position="153"/>
    </location>
</feature>
<evidence type="ECO:0000256" key="1">
    <source>
        <dbReference type="SAM" id="MobiDB-lite"/>
    </source>
</evidence>
<proteinExistence type="predicted"/>
<evidence type="ECO:0000313" key="3">
    <source>
        <dbReference type="Proteomes" id="UP001556367"/>
    </source>
</evidence>
<comment type="caution">
    <text evidence="2">The sequence shown here is derived from an EMBL/GenBank/DDBJ whole genome shotgun (WGS) entry which is preliminary data.</text>
</comment>
<dbReference type="Proteomes" id="UP001556367">
    <property type="component" value="Unassembled WGS sequence"/>
</dbReference>
<gene>
    <name evidence="2" type="ORF">HGRIS_006585</name>
</gene>
<keyword evidence="3" id="KW-1185">Reference proteome</keyword>
<accession>A0ABR3J9R8</accession>